<keyword evidence="5" id="KW-0560">Oxidoreductase</keyword>
<accession>A0ABM0V5K5</accession>
<evidence type="ECO:0000256" key="5">
    <source>
        <dbReference type="ARBA" id="ARBA00023002"/>
    </source>
</evidence>
<evidence type="ECO:0000313" key="8">
    <source>
        <dbReference type="RefSeq" id="XP_010451118.1"/>
    </source>
</evidence>
<comment type="cofactor">
    <cofactor evidence="1">
        <name>FAD</name>
        <dbReference type="ChEBI" id="CHEBI:57692"/>
    </cofactor>
</comment>
<dbReference type="Proteomes" id="UP000694864">
    <property type="component" value="Chromosome 12"/>
</dbReference>
<evidence type="ECO:0000313" key="7">
    <source>
        <dbReference type="Proteomes" id="UP000694864"/>
    </source>
</evidence>
<keyword evidence="3" id="KW-0285">Flavoprotein</keyword>
<comment type="similarity">
    <text evidence="2">Belongs to the oxygen-dependent FAD-linked oxidoreductase family.</text>
</comment>
<name>A0ABM0V5K5_CAMSA</name>
<sequence>LYSDFSAFKRDQERLISMTNDLGVDFLEGQLMMSNGIVDTSFFPLSDQTRVASLVNDHRIIYVLEVAKYYDSTTLPIINLVMDMLSKTLGFAPGFMFIQDVPYFDFLNRVRNEEEKLRSLGLWEVPHPWLNIFVPKSRILDFHDGVISGLLLNQTATAGVTLFYPTNRNKWNNLMSTMSPDEDVFYVIGLLQSAGGSQNWQELENLNDKIIQFCENSGIKIKEYLMHYTRKEDWIKHFGPKWYDFLRRKIMFDPKRLLSPGQDIFN</sequence>
<dbReference type="RefSeq" id="XP_010451118.1">
    <property type="nucleotide sequence ID" value="XM_010452816.1"/>
</dbReference>
<reference evidence="8" key="2">
    <citation type="submission" date="2025-08" db="UniProtKB">
        <authorList>
            <consortium name="RefSeq"/>
        </authorList>
    </citation>
    <scope>IDENTIFICATION</scope>
    <source>
        <tissue evidence="8">Leaf</tissue>
    </source>
</reference>
<protein>
    <submittedName>
        <fullName evidence="8">Cytokinin dehydrogenase 4-like</fullName>
    </submittedName>
</protein>
<proteinExistence type="inferred from homology"/>
<dbReference type="Pfam" id="PF09265">
    <property type="entry name" value="Cytokin-bind"/>
    <property type="match status" value="1"/>
</dbReference>
<dbReference type="PANTHER" id="PTHR13878">
    <property type="entry name" value="GULONOLACTONE OXIDASE"/>
    <property type="match status" value="1"/>
</dbReference>
<feature type="domain" description="Cytokinin dehydrogenase 1 FAD/cytokinin binding" evidence="6">
    <location>
        <begin position="1"/>
        <end position="265"/>
    </location>
</feature>
<evidence type="ECO:0000256" key="1">
    <source>
        <dbReference type="ARBA" id="ARBA00001974"/>
    </source>
</evidence>
<dbReference type="Gene3D" id="3.40.462.10">
    <property type="entry name" value="FAD-linked oxidases, C-terminal domain"/>
    <property type="match status" value="1"/>
</dbReference>
<evidence type="ECO:0000256" key="4">
    <source>
        <dbReference type="ARBA" id="ARBA00022827"/>
    </source>
</evidence>
<dbReference type="PANTHER" id="PTHR13878:SF121">
    <property type="entry name" value="CYTOKININ DEHYDROGENASE 4"/>
    <property type="match status" value="1"/>
</dbReference>
<dbReference type="GeneID" id="104733218"/>
<feature type="non-terminal residue" evidence="8">
    <location>
        <position position="1"/>
    </location>
</feature>
<gene>
    <name evidence="8" type="primary">LOC104733218</name>
</gene>
<keyword evidence="7" id="KW-1185">Reference proteome</keyword>
<dbReference type="InterPro" id="IPR016164">
    <property type="entry name" value="FAD-linked_Oxase-like_C"/>
</dbReference>
<organism evidence="7 8">
    <name type="scientific">Camelina sativa</name>
    <name type="common">False flax</name>
    <name type="synonym">Myagrum sativum</name>
    <dbReference type="NCBI Taxonomy" id="90675"/>
    <lineage>
        <taxon>Eukaryota</taxon>
        <taxon>Viridiplantae</taxon>
        <taxon>Streptophyta</taxon>
        <taxon>Embryophyta</taxon>
        <taxon>Tracheophyta</taxon>
        <taxon>Spermatophyta</taxon>
        <taxon>Magnoliopsida</taxon>
        <taxon>eudicotyledons</taxon>
        <taxon>Gunneridae</taxon>
        <taxon>Pentapetalae</taxon>
        <taxon>rosids</taxon>
        <taxon>malvids</taxon>
        <taxon>Brassicales</taxon>
        <taxon>Brassicaceae</taxon>
        <taxon>Camelineae</taxon>
        <taxon>Camelina</taxon>
    </lineage>
</organism>
<evidence type="ECO:0000256" key="3">
    <source>
        <dbReference type="ARBA" id="ARBA00022630"/>
    </source>
</evidence>
<dbReference type="InterPro" id="IPR016170">
    <property type="entry name" value="Cytok_DH_C_sf"/>
</dbReference>
<dbReference type="InterPro" id="IPR050432">
    <property type="entry name" value="FAD-linked_Oxidoreductases_BP"/>
</dbReference>
<keyword evidence="4" id="KW-0274">FAD</keyword>
<evidence type="ECO:0000259" key="6">
    <source>
        <dbReference type="Pfam" id="PF09265"/>
    </source>
</evidence>
<evidence type="ECO:0000256" key="2">
    <source>
        <dbReference type="ARBA" id="ARBA00005466"/>
    </source>
</evidence>
<dbReference type="InterPro" id="IPR015345">
    <property type="entry name" value="Cytokinin_DH_FAD/cytokin-bd"/>
</dbReference>
<dbReference type="SUPFAM" id="SSF55103">
    <property type="entry name" value="FAD-linked oxidases, C-terminal domain"/>
    <property type="match status" value="1"/>
</dbReference>
<reference evidence="7" key="1">
    <citation type="journal article" date="2014" name="Nat. Commun.">
        <title>The emerging biofuel crop Camelina sativa retains a highly undifferentiated hexaploid genome structure.</title>
        <authorList>
            <person name="Kagale S."/>
            <person name="Koh C."/>
            <person name="Nixon J."/>
            <person name="Bollina V."/>
            <person name="Clarke W.E."/>
            <person name="Tuteja R."/>
            <person name="Spillane C."/>
            <person name="Robinson S.J."/>
            <person name="Links M.G."/>
            <person name="Clarke C."/>
            <person name="Higgins E.E."/>
            <person name="Huebert T."/>
            <person name="Sharpe A.G."/>
            <person name="Parkin I.A."/>
        </authorList>
    </citation>
    <scope>NUCLEOTIDE SEQUENCE [LARGE SCALE GENOMIC DNA]</scope>
    <source>
        <strain evidence="7">cv. DH55</strain>
    </source>
</reference>